<evidence type="ECO:0000256" key="1">
    <source>
        <dbReference type="SAM" id="MobiDB-lite"/>
    </source>
</evidence>
<name>A0A0L0F7V7_9EUKA</name>
<feature type="compositionally biased region" description="Low complexity" evidence="1">
    <location>
        <begin position="76"/>
        <end position="92"/>
    </location>
</feature>
<dbReference type="EMBL" id="KQ246467">
    <property type="protein sequence ID" value="KNC72817.1"/>
    <property type="molecule type" value="Genomic_DNA"/>
</dbReference>
<dbReference type="Proteomes" id="UP000054560">
    <property type="component" value="Unassembled WGS sequence"/>
</dbReference>
<organism evidence="2 3">
    <name type="scientific">Sphaeroforma arctica JP610</name>
    <dbReference type="NCBI Taxonomy" id="667725"/>
    <lineage>
        <taxon>Eukaryota</taxon>
        <taxon>Ichthyosporea</taxon>
        <taxon>Ichthyophonida</taxon>
        <taxon>Sphaeroforma</taxon>
    </lineage>
</organism>
<dbReference type="RefSeq" id="XP_014146719.1">
    <property type="nucleotide sequence ID" value="XM_014291244.1"/>
</dbReference>
<dbReference type="GeneID" id="25915129"/>
<sequence length="135" mass="13907">MGISSVHVFTPYPAGEMEESYPTAGVRSASADTNLSSAHMVGDSVSTDECSMANGCTTTGDTERQSGRHSDCSRVGPKNSGKNMNKNGNGIPKKGGRKGEVDNSTDVNEVANQAVSIDGSRADGINSAGSVHNRS</sequence>
<protein>
    <submittedName>
        <fullName evidence="2">Uncharacterized protein</fullName>
    </submittedName>
</protein>
<feature type="region of interest" description="Disordered" evidence="1">
    <location>
        <begin position="57"/>
        <end position="135"/>
    </location>
</feature>
<reference evidence="2 3" key="1">
    <citation type="submission" date="2011-02" db="EMBL/GenBank/DDBJ databases">
        <title>The Genome Sequence of Sphaeroforma arctica JP610.</title>
        <authorList>
            <consortium name="The Broad Institute Genome Sequencing Platform"/>
            <person name="Russ C."/>
            <person name="Cuomo C."/>
            <person name="Young S.K."/>
            <person name="Zeng Q."/>
            <person name="Gargeya S."/>
            <person name="Alvarado L."/>
            <person name="Berlin A."/>
            <person name="Chapman S.B."/>
            <person name="Chen Z."/>
            <person name="Freedman E."/>
            <person name="Gellesch M."/>
            <person name="Goldberg J."/>
            <person name="Griggs A."/>
            <person name="Gujja S."/>
            <person name="Heilman E."/>
            <person name="Heiman D."/>
            <person name="Howarth C."/>
            <person name="Mehta T."/>
            <person name="Neiman D."/>
            <person name="Pearson M."/>
            <person name="Roberts A."/>
            <person name="Saif S."/>
            <person name="Shea T."/>
            <person name="Shenoy N."/>
            <person name="Sisk P."/>
            <person name="Stolte C."/>
            <person name="Sykes S."/>
            <person name="White J."/>
            <person name="Yandava C."/>
            <person name="Burger G."/>
            <person name="Gray M.W."/>
            <person name="Holland P.W.H."/>
            <person name="King N."/>
            <person name="Lang F.B.F."/>
            <person name="Roger A.J."/>
            <person name="Ruiz-Trillo I."/>
            <person name="Haas B."/>
            <person name="Nusbaum C."/>
            <person name="Birren B."/>
        </authorList>
    </citation>
    <scope>NUCLEOTIDE SEQUENCE [LARGE SCALE GENOMIC DNA]</scope>
    <source>
        <strain evidence="2 3">JP610</strain>
    </source>
</reference>
<feature type="compositionally biased region" description="Polar residues" evidence="1">
    <location>
        <begin position="102"/>
        <end position="115"/>
    </location>
</feature>
<accession>A0A0L0F7V7</accession>
<keyword evidence="3" id="KW-1185">Reference proteome</keyword>
<feature type="non-terminal residue" evidence="2">
    <location>
        <position position="135"/>
    </location>
</feature>
<feature type="region of interest" description="Disordered" evidence="1">
    <location>
        <begin position="1"/>
        <end position="28"/>
    </location>
</feature>
<evidence type="ECO:0000313" key="3">
    <source>
        <dbReference type="Proteomes" id="UP000054560"/>
    </source>
</evidence>
<gene>
    <name evidence="2" type="ORF">SARC_14625</name>
</gene>
<evidence type="ECO:0000313" key="2">
    <source>
        <dbReference type="EMBL" id="KNC72817.1"/>
    </source>
</evidence>
<feature type="compositionally biased region" description="Basic and acidic residues" evidence="1">
    <location>
        <begin position="61"/>
        <end position="72"/>
    </location>
</feature>
<dbReference type="AlphaFoldDB" id="A0A0L0F7V7"/>
<proteinExistence type="predicted"/>